<accession>A0A0C9XFF2</accession>
<reference evidence="3" key="2">
    <citation type="submission" date="2015-01" db="EMBL/GenBank/DDBJ databases">
        <title>Evolutionary Origins and Diversification of the Mycorrhizal Mutualists.</title>
        <authorList>
            <consortium name="DOE Joint Genome Institute"/>
            <consortium name="Mycorrhizal Genomics Consortium"/>
            <person name="Kohler A."/>
            <person name="Kuo A."/>
            <person name="Nagy L.G."/>
            <person name="Floudas D."/>
            <person name="Copeland A."/>
            <person name="Barry K.W."/>
            <person name="Cichocki N."/>
            <person name="Veneault-Fourrey C."/>
            <person name="LaButti K."/>
            <person name="Lindquist E.A."/>
            <person name="Lipzen A."/>
            <person name="Lundell T."/>
            <person name="Morin E."/>
            <person name="Murat C."/>
            <person name="Riley R."/>
            <person name="Ohm R."/>
            <person name="Sun H."/>
            <person name="Tunlid A."/>
            <person name="Henrissat B."/>
            <person name="Grigoriev I.V."/>
            <person name="Hibbett D.S."/>
            <person name="Martin F."/>
        </authorList>
    </citation>
    <scope>NUCLEOTIDE SEQUENCE [LARGE SCALE GENOMIC DNA]</scope>
    <source>
        <strain evidence="3">LaAM-08-1</strain>
    </source>
</reference>
<feature type="compositionally biased region" description="Polar residues" evidence="1">
    <location>
        <begin position="13"/>
        <end position="40"/>
    </location>
</feature>
<dbReference type="AlphaFoldDB" id="A0A0C9XFF2"/>
<feature type="region of interest" description="Disordered" evidence="1">
    <location>
        <begin position="1"/>
        <end position="63"/>
    </location>
</feature>
<evidence type="ECO:0000256" key="1">
    <source>
        <dbReference type="SAM" id="MobiDB-lite"/>
    </source>
</evidence>
<organism evidence="2 3">
    <name type="scientific">Laccaria amethystina LaAM-08-1</name>
    <dbReference type="NCBI Taxonomy" id="1095629"/>
    <lineage>
        <taxon>Eukaryota</taxon>
        <taxon>Fungi</taxon>
        <taxon>Dikarya</taxon>
        <taxon>Basidiomycota</taxon>
        <taxon>Agaricomycotina</taxon>
        <taxon>Agaricomycetes</taxon>
        <taxon>Agaricomycetidae</taxon>
        <taxon>Agaricales</taxon>
        <taxon>Agaricineae</taxon>
        <taxon>Hydnangiaceae</taxon>
        <taxon>Laccaria</taxon>
    </lineage>
</organism>
<feature type="compositionally biased region" description="Low complexity" evidence="1">
    <location>
        <begin position="41"/>
        <end position="50"/>
    </location>
</feature>
<keyword evidence="3" id="KW-1185">Reference proteome</keyword>
<dbReference type="Proteomes" id="UP000054477">
    <property type="component" value="Unassembled WGS sequence"/>
</dbReference>
<gene>
    <name evidence="2" type="ORF">K443DRAFT_7712</name>
</gene>
<evidence type="ECO:0000313" key="2">
    <source>
        <dbReference type="EMBL" id="KIK00354.1"/>
    </source>
</evidence>
<dbReference type="EMBL" id="KN838627">
    <property type="protein sequence ID" value="KIK00354.1"/>
    <property type="molecule type" value="Genomic_DNA"/>
</dbReference>
<reference evidence="2 3" key="1">
    <citation type="submission" date="2014-04" db="EMBL/GenBank/DDBJ databases">
        <authorList>
            <consortium name="DOE Joint Genome Institute"/>
            <person name="Kuo A."/>
            <person name="Kohler A."/>
            <person name="Nagy L.G."/>
            <person name="Floudas D."/>
            <person name="Copeland A."/>
            <person name="Barry K.W."/>
            <person name="Cichocki N."/>
            <person name="Veneault-Fourrey C."/>
            <person name="LaButti K."/>
            <person name="Lindquist E.A."/>
            <person name="Lipzen A."/>
            <person name="Lundell T."/>
            <person name="Morin E."/>
            <person name="Murat C."/>
            <person name="Sun H."/>
            <person name="Tunlid A."/>
            <person name="Henrissat B."/>
            <person name="Grigoriev I.V."/>
            <person name="Hibbett D.S."/>
            <person name="Martin F."/>
            <person name="Nordberg H.P."/>
            <person name="Cantor M.N."/>
            <person name="Hua S.X."/>
        </authorList>
    </citation>
    <scope>NUCLEOTIDE SEQUENCE [LARGE SCALE GENOMIC DNA]</scope>
    <source>
        <strain evidence="2 3">LaAM-08-1</strain>
    </source>
</reference>
<name>A0A0C9XFF2_9AGAR</name>
<sequence length="63" mass="6932">MHNGFPQPPQPSPAKTATLSPSKVSHRNQTMNAKSRLSSIDNDNTTQTTMTPPPMDGNRTQRQ</sequence>
<protein>
    <submittedName>
        <fullName evidence="2">Uncharacterized protein</fullName>
    </submittedName>
</protein>
<proteinExistence type="predicted"/>
<evidence type="ECO:0000313" key="3">
    <source>
        <dbReference type="Proteomes" id="UP000054477"/>
    </source>
</evidence>
<feature type="compositionally biased region" description="Pro residues" evidence="1">
    <location>
        <begin position="1"/>
        <end position="12"/>
    </location>
</feature>
<dbReference type="HOGENOM" id="CLU_2886178_0_0_1"/>